<keyword evidence="1" id="KW-0472">Membrane</keyword>
<gene>
    <name evidence="2" type="ORF">SAMN04488546_0392</name>
</gene>
<sequence>MHAVVGVVLYRKPLAQIARDGLIHSVPDLGDRATAFWFMAAAPTLWLSGRLLRSAESLGDLAAQRAAGGVLTVTGVVGSAVMPASGFWGVVAVGISSLRRGTRRR</sequence>
<keyword evidence="1" id="KW-0812">Transmembrane</keyword>
<reference evidence="3" key="1">
    <citation type="submission" date="2016-10" db="EMBL/GenBank/DDBJ databases">
        <authorList>
            <person name="Varghese N."/>
            <person name="Submissions S."/>
        </authorList>
    </citation>
    <scope>NUCLEOTIDE SEQUENCE [LARGE SCALE GENOMIC DNA]</scope>
    <source>
        <strain evidence="3">DSM 44209</strain>
    </source>
</reference>
<dbReference type="Pfam" id="PF20064">
    <property type="entry name" value="DUF6463"/>
    <property type="match status" value="1"/>
</dbReference>
<dbReference type="AlphaFoldDB" id="A0A1H9Z2F3"/>
<keyword evidence="3" id="KW-1185">Reference proteome</keyword>
<dbReference type="InterPro" id="IPR045590">
    <property type="entry name" value="DUF6463"/>
</dbReference>
<name>A0A1H9Z2F3_9ACTN</name>
<evidence type="ECO:0000256" key="1">
    <source>
        <dbReference type="SAM" id="Phobius"/>
    </source>
</evidence>
<keyword evidence="1" id="KW-1133">Transmembrane helix</keyword>
<feature type="transmembrane region" description="Helical" evidence="1">
    <location>
        <begin position="70"/>
        <end position="95"/>
    </location>
</feature>
<organism evidence="2 3">
    <name type="scientific">Geodermatophilus poikilotrophus</name>
    <dbReference type="NCBI Taxonomy" id="1333667"/>
    <lineage>
        <taxon>Bacteria</taxon>
        <taxon>Bacillati</taxon>
        <taxon>Actinomycetota</taxon>
        <taxon>Actinomycetes</taxon>
        <taxon>Geodermatophilales</taxon>
        <taxon>Geodermatophilaceae</taxon>
        <taxon>Geodermatophilus</taxon>
    </lineage>
</organism>
<dbReference type="Proteomes" id="UP000198507">
    <property type="component" value="Unassembled WGS sequence"/>
</dbReference>
<proteinExistence type="predicted"/>
<dbReference type="OrthoDB" id="4326905at2"/>
<evidence type="ECO:0000313" key="3">
    <source>
        <dbReference type="Proteomes" id="UP000198507"/>
    </source>
</evidence>
<protein>
    <submittedName>
        <fullName evidence="2">Uncharacterized protein</fullName>
    </submittedName>
</protein>
<evidence type="ECO:0000313" key="2">
    <source>
        <dbReference type="EMBL" id="SES75709.1"/>
    </source>
</evidence>
<accession>A0A1H9Z2F3</accession>
<dbReference type="EMBL" id="FOIE01000001">
    <property type="protein sequence ID" value="SES75709.1"/>
    <property type="molecule type" value="Genomic_DNA"/>
</dbReference>